<evidence type="ECO:0000256" key="1">
    <source>
        <dbReference type="ARBA" id="ARBA00004752"/>
    </source>
</evidence>
<protein>
    <recommendedName>
        <fullName evidence="6">L,D-TPase catalytic domain-containing protein</fullName>
    </recommendedName>
</protein>
<dbReference type="InterPro" id="IPR052905">
    <property type="entry name" value="LD-transpeptidase_YkuD-like"/>
</dbReference>
<keyword evidence="3" id="KW-0133">Cell shape</keyword>
<proteinExistence type="predicted"/>
<organism evidence="7">
    <name type="scientific">invertebrate metagenome</name>
    <dbReference type="NCBI Taxonomy" id="1711999"/>
    <lineage>
        <taxon>unclassified sequences</taxon>
        <taxon>metagenomes</taxon>
        <taxon>organismal metagenomes</taxon>
    </lineage>
</organism>
<evidence type="ECO:0000256" key="2">
    <source>
        <dbReference type="ARBA" id="ARBA00022679"/>
    </source>
</evidence>
<dbReference type="CDD" id="cd16913">
    <property type="entry name" value="YkuD_like"/>
    <property type="match status" value="1"/>
</dbReference>
<evidence type="ECO:0000256" key="5">
    <source>
        <dbReference type="ARBA" id="ARBA00023316"/>
    </source>
</evidence>
<accession>A0A2H9TAN5</accession>
<reference evidence="7" key="1">
    <citation type="journal article" date="2017" name="Appl. Environ. Microbiol.">
        <title>Molecular characterization of an Endozoicomonas-like organism causing infection in king scallop Pecten maximus L.</title>
        <authorList>
            <person name="Cano I."/>
            <person name="van Aerle R."/>
            <person name="Ross S."/>
            <person name="Verner-Jeffreys D.W."/>
            <person name="Paley R.K."/>
            <person name="Rimmer G."/>
            <person name="Ryder D."/>
            <person name="Hooper P."/>
            <person name="Stone D."/>
            <person name="Feist S.W."/>
        </authorList>
    </citation>
    <scope>NUCLEOTIDE SEQUENCE</scope>
</reference>
<feature type="domain" description="L,D-TPase catalytic" evidence="6">
    <location>
        <begin position="248"/>
        <end position="426"/>
    </location>
</feature>
<dbReference type="AlphaFoldDB" id="A0A2H9TAN5"/>
<comment type="caution">
    <text evidence="7">The sequence shown here is derived from an EMBL/GenBank/DDBJ whole genome shotgun (WGS) entry which is preliminary data.</text>
</comment>
<dbReference type="EMBL" id="NSIT01000023">
    <property type="protein sequence ID" value="PJE80283.1"/>
    <property type="molecule type" value="Genomic_DNA"/>
</dbReference>
<dbReference type="GO" id="GO:0071555">
    <property type="term" value="P:cell wall organization"/>
    <property type="evidence" value="ECO:0007669"/>
    <property type="project" value="UniProtKB-KW"/>
</dbReference>
<dbReference type="InterPro" id="IPR036365">
    <property type="entry name" value="PGBD-like_sf"/>
</dbReference>
<dbReference type="SUPFAM" id="SSF47090">
    <property type="entry name" value="PGBD-like"/>
    <property type="match status" value="1"/>
</dbReference>
<sequence>MQCCLPVKGRWQVMLCFIGSFYFAFDEVGASQTQTDVVLQQSRIVQWKHELKDLEQHGISLSPAEQLLLKKNDEGAIRQLVIRYARFMDTGQINKDQFQPEWMVQDKPSEYRVDDMNPREVFNRLAPQWPAYRLLQQHLLRLQQWSRQSAQLIPEYLILPENGQHPALELLGKWLVDLGLLNSLPVSHFSALHKKVLVRFQQYVGLPVSGQLTAETRRHLLLLTHKRISTLKINMERLRWLPQSLPYPHVQVDIAGYQALIVKNSRQEHRYSVIVGSPGNPTPVFEDTIKSVTVNPSWTVPPMLAKNRLLEKEKEQPGYLAQQGFVVYGSWAPGAQRYDPETIKWSTFDAQTFSFKLVQKPGPYNSLGHYKLNLSNPFHVYLHDTDKPALFRHGIRALSAGCVRVKDISVFIHRLLQLQGIAVNLNNFALSGQTLKLAFRQAVPVFFLYFTAWPDEHGSIRFRDDIYGWDRQLLAVVNRHMTAKLP</sequence>
<dbReference type="InterPro" id="IPR005490">
    <property type="entry name" value="LD_TPept_cat_dom"/>
</dbReference>
<gene>
    <name evidence="7" type="ORF">CI610_00710</name>
</gene>
<evidence type="ECO:0000259" key="6">
    <source>
        <dbReference type="PROSITE" id="PS52029"/>
    </source>
</evidence>
<keyword evidence="5" id="KW-0961">Cell wall biogenesis/degradation</keyword>
<dbReference type="InterPro" id="IPR002477">
    <property type="entry name" value="Peptidoglycan-bd-like"/>
</dbReference>
<dbReference type="Pfam" id="PF03734">
    <property type="entry name" value="YkuD"/>
    <property type="match status" value="1"/>
</dbReference>
<evidence type="ECO:0000256" key="3">
    <source>
        <dbReference type="ARBA" id="ARBA00022960"/>
    </source>
</evidence>
<keyword evidence="2" id="KW-0808">Transferase</keyword>
<evidence type="ECO:0000256" key="4">
    <source>
        <dbReference type="ARBA" id="ARBA00022984"/>
    </source>
</evidence>
<evidence type="ECO:0000313" key="7">
    <source>
        <dbReference type="EMBL" id="PJE80283.1"/>
    </source>
</evidence>
<dbReference type="InterPro" id="IPR038063">
    <property type="entry name" value="Transpep_catalytic_dom"/>
</dbReference>
<dbReference type="PANTHER" id="PTHR41533:SF2">
    <property type="entry name" value="BLR7131 PROTEIN"/>
    <property type="match status" value="1"/>
</dbReference>
<dbReference type="PROSITE" id="PS52029">
    <property type="entry name" value="LD_TPASE"/>
    <property type="match status" value="1"/>
</dbReference>
<keyword evidence="4" id="KW-0573">Peptidoglycan synthesis</keyword>
<dbReference type="Pfam" id="PF01471">
    <property type="entry name" value="PG_binding_1"/>
    <property type="match status" value="1"/>
</dbReference>
<dbReference type="SUPFAM" id="SSF141523">
    <property type="entry name" value="L,D-transpeptidase catalytic domain-like"/>
    <property type="match status" value="1"/>
</dbReference>
<dbReference type="GO" id="GO:0016740">
    <property type="term" value="F:transferase activity"/>
    <property type="evidence" value="ECO:0007669"/>
    <property type="project" value="UniProtKB-KW"/>
</dbReference>
<dbReference type="GO" id="GO:0009252">
    <property type="term" value="P:peptidoglycan biosynthetic process"/>
    <property type="evidence" value="ECO:0007669"/>
    <property type="project" value="UniProtKB-UniPathway"/>
</dbReference>
<dbReference type="GO" id="GO:0008360">
    <property type="term" value="P:regulation of cell shape"/>
    <property type="evidence" value="ECO:0007669"/>
    <property type="project" value="UniProtKB-KW"/>
</dbReference>
<name>A0A2H9TAN5_9ZZZZ</name>
<dbReference type="PANTHER" id="PTHR41533">
    <property type="entry name" value="L,D-TRANSPEPTIDASE HI_1667-RELATED"/>
    <property type="match status" value="1"/>
</dbReference>
<dbReference type="Gene3D" id="2.40.440.10">
    <property type="entry name" value="L,D-transpeptidase catalytic domain-like"/>
    <property type="match status" value="1"/>
</dbReference>
<comment type="pathway">
    <text evidence="1">Cell wall biogenesis; peptidoglycan biosynthesis.</text>
</comment>
<dbReference type="UniPathway" id="UPA00219"/>